<protein>
    <submittedName>
        <fullName evidence="2">Uncharacterized protein</fullName>
    </submittedName>
</protein>
<dbReference type="AlphaFoldDB" id="A0A502CLI7"/>
<keyword evidence="1" id="KW-0472">Membrane</keyword>
<accession>A0A502CLI7</accession>
<proteinExistence type="predicted"/>
<feature type="transmembrane region" description="Helical" evidence="1">
    <location>
        <begin position="36"/>
        <end position="57"/>
    </location>
</feature>
<evidence type="ECO:0000313" key="2">
    <source>
        <dbReference type="EMBL" id="TPG12636.1"/>
    </source>
</evidence>
<keyword evidence="1" id="KW-0812">Transmembrane</keyword>
<dbReference type="EMBL" id="RCZK01000005">
    <property type="protein sequence ID" value="TPG12636.1"/>
    <property type="molecule type" value="Genomic_DNA"/>
</dbReference>
<keyword evidence="3" id="KW-1185">Reference proteome</keyword>
<dbReference type="Proteomes" id="UP000318413">
    <property type="component" value="Unassembled WGS sequence"/>
</dbReference>
<evidence type="ECO:0000256" key="1">
    <source>
        <dbReference type="SAM" id="Phobius"/>
    </source>
</evidence>
<sequence length="63" mass="6392">MKRAALMLSAVAAGILASLVVEALLALILPGLRGGAAIRWTGNVVSVVVALAIYNLVVKPKAP</sequence>
<name>A0A502CLI7_9SPHN</name>
<evidence type="ECO:0000313" key="3">
    <source>
        <dbReference type="Proteomes" id="UP000318413"/>
    </source>
</evidence>
<reference evidence="2 3" key="1">
    <citation type="journal article" date="2019" name="Environ. Microbiol.">
        <title>Species interactions and distinct microbial communities in high Arctic permafrost affected cryosols are associated with the CH4 and CO2 gas fluxes.</title>
        <authorList>
            <person name="Altshuler I."/>
            <person name="Hamel J."/>
            <person name="Turney S."/>
            <person name="Magnuson E."/>
            <person name="Levesque R."/>
            <person name="Greer C."/>
            <person name="Whyte L.G."/>
        </authorList>
    </citation>
    <scope>NUCLEOTIDE SEQUENCE [LARGE SCALE GENOMIC DNA]</scope>
    <source>
        <strain evidence="2 3">S5.1</strain>
    </source>
</reference>
<gene>
    <name evidence="2" type="ORF">EAH84_07560</name>
</gene>
<organism evidence="2 3">
    <name type="scientific">Sphingomonas oligophenolica</name>
    <dbReference type="NCBI Taxonomy" id="301154"/>
    <lineage>
        <taxon>Bacteria</taxon>
        <taxon>Pseudomonadati</taxon>
        <taxon>Pseudomonadota</taxon>
        <taxon>Alphaproteobacteria</taxon>
        <taxon>Sphingomonadales</taxon>
        <taxon>Sphingomonadaceae</taxon>
        <taxon>Sphingomonas</taxon>
    </lineage>
</organism>
<keyword evidence="1" id="KW-1133">Transmembrane helix</keyword>
<comment type="caution">
    <text evidence="2">The sequence shown here is derived from an EMBL/GenBank/DDBJ whole genome shotgun (WGS) entry which is preliminary data.</text>
</comment>